<organism evidence="1 2">
    <name type="scientific">Candidatus Woesebacteria bacterium RIFCSPLOWO2_01_FULL_39_10b</name>
    <dbReference type="NCBI Taxonomy" id="1802517"/>
    <lineage>
        <taxon>Bacteria</taxon>
        <taxon>Candidatus Woeseibacteriota</taxon>
    </lineage>
</organism>
<evidence type="ECO:0000313" key="1">
    <source>
        <dbReference type="EMBL" id="OGM60778.1"/>
    </source>
</evidence>
<proteinExistence type="predicted"/>
<evidence type="ECO:0000313" key="2">
    <source>
        <dbReference type="Proteomes" id="UP000176404"/>
    </source>
</evidence>
<dbReference type="Proteomes" id="UP000176404">
    <property type="component" value="Unassembled WGS sequence"/>
</dbReference>
<evidence type="ECO:0008006" key="3">
    <source>
        <dbReference type="Google" id="ProtNLM"/>
    </source>
</evidence>
<reference evidence="1 2" key="1">
    <citation type="journal article" date="2016" name="Nat. Commun.">
        <title>Thousands of microbial genomes shed light on interconnected biogeochemical processes in an aquifer system.</title>
        <authorList>
            <person name="Anantharaman K."/>
            <person name="Brown C.T."/>
            <person name="Hug L.A."/>
            <person name="Sharon I."/>
            <person name="Castelle C.J."/>
            <person name="Probst A.J."/>
            <person name="Thomas B.C."/>
            <person name="Singh A."/>
            <person name="Wilkins M.J."/>
            <person name="Karaoz U."/>
            <person name="Brodie E.L."/>
            <person name="Williams K.H."/>
            <person name="Hubbard S.S."/>
            <person name="Banfield J.F."/>
        </authorList>
    </citation>
    <scope>NUCLEOTIDE SEQUENCE [LARGE SCALE GENOMIC DNA]</scope>
</reference>
<gene>
    <name evidence="1" type="ORF">A2892_01915</name>
</gene>
<accession>A0A1F8BBQ6</accession>
<name>A0A1F8BBQ6_9BACT</name>
<dbReference type="EMBL" id="MGHD01000003">
    <property type="protein sequence ID" value="OGM60778.1"/>
    <property type="molecule type" value="Genomic_DNA"/>
</dbReference>
<comment type="caution">
    <text evidence="1">The sequence shown here is derived from an EMBL/GenBank/DDBJ whole genome shotgun (WGS) entry which is preliminary data.</text>
</comment>
<dbReference type="STRING" id="1802517.A2892_01915"/>
<protein>
    <recommendedName>
        <fullName evidence="3">Maf-like protein</fullName>
    </recommendedName>
</protein>
<dbReference type="AlphaFoldDB" id="A0A1F8BBQ6"/>
<sequence length="137" mass="15430">MAFAQDMLNAKCLLEEKGYRVVLPEGTDEYCKGKLKKLANGWGTVEGAKRKIDNDLIKKHYNEIKDGDAILVINKSKNGIKNYIGGNSFLEMGFAYILNKKIYTLNDLPDSLPIFYQELIAMQPISLRGDLNKIKNG</sequence>